<sequence length="215" mass="23633">MQYNGLTWAIALLALLVVMLAWRVLRRPGWFLGWLRGTCGLLILGLAGVVAVVAYDLYSYSELPPSGQSLVSLKFTAEGHQRYRVSIQEGTRERNTILDGDLWQLDARVLGWHKLATLIGLRPGYRLDALTSTYRSAAQQAVAESSRAMLGASPYGIDLWRWLRETGNGFPLFDARGARVAFLPMVDGAVFEVSLTSAGLVAEARNQAARDALAH</sequence>
<keyword evidence="1" id="KW-0472">Membrane</keyword>
<dbReference type="EMBL" id="LT629751">
    <property type="protein sequence ID" value="SDR88413.1"/>
    <property type="molecule type" value="Genomic_DNA"/>
</dbReference>
<organism evidence="2 3">
    <name type="scientific">Pseudomonas oryzae</name>
    <dbReference type="NCBI Taxonomy" id="1392877"/>
    <lineage>
        <taxon>Bacteria</taxon>
        <taxon>Pseudomonadati</taxon>
        <taxon>Pseudomonadota</taxon>
        <taxon>Gammaproteobacteria</taxon>
        <taxon>Pseudomonadales</taxon>
        <taxon>Pseudomonadaceae</taxon>
        <taxon>Pseudomonas</taxon>
    </lineage>
</organism>
<feature type="transmembrane region" description="Helical" evidence="1">
    <location>
        <begin position="37"/>
        <end position="58"/>
    </location>
</feature>
<dbReference type="Proteomes" id="UP000243359">
    <property type="component" value="Chromosome I"/>
</dbReference>
<protein>
    <recommendedName>
        <fullName evidence="4">Cation/multidrug efflux pump</fullName>
    </recommendedName>
</protein>
<dbReference type="STRING" id="1392877.SAMN05216221_0563"/>
<evidence type="ECO:0000313" key="2">
    <source>
        <dbReference type="EMBL" id="SDR88413.1"/>
    </source>
</evidence>
<dbReference type="AlphaFoldDB" id="A0A1H1MNK2"/>
<keyword evidence="3" id="KW-1185">Reference proteome</keyword>
<evidence type="ECO:0008006" key="4">
    <source>
        <dbReference type="Google" id="ProtNLM"/>
    </source>
</evidence>
<dbReference type="OrthoDB" id="9156649at2"/>
<accession>A0A1H1MNK2</accession>
<dbReference type="RefSeq" id="WP_090347517.1">
    <property type="nucleotide sequence ID" value="NZ_LT629751.1"/>
</dbReference>
<keyword evidence="1" id="KW-0812">Transmembrane</keyword>
<proteinExistence type="predicted"/>
<gene>
    <name evidence="2" type="ORF">SAMN05216221_0563</name>
</gene>
<evidence type="ECO:0000313" key="3">
    <source>
        <dbReference type="Proteomes" id="UP000243359"/>
    </source>
</evidence>
<name>A0A1H1MNK2_9PSED</name>
<reference evidence="3" key="1">
    <citation type="submission" date="2016-10" db="EMBL/GenBank/DDBJ databases">
        <authorList>
            <person name="Varghese N."/>
            <person name="Submissions S."/>
        </authorList>
    </citation>
    <scope>NUCLEOTIDE SEQUENCE [LARGE SCALE GENOMIC DNA]</scope>
    <source>
        <strain evidence="3">KCTC 32247</strain>
    </source>
</reference>
<evidence type="ECO:0000256" key="1">
    <source>
        <dbReference type="SAM" id="Phobius"/>
    </source>
</evidence>
<keyword evidence="1" id="KW-1133">Transmembrane helix</keyword>
<feature type="transmembrane region" description="Helical" evidence="1">
    <location>
        <begin position="6"/>
        <end position="25"/>
    </location>
</feature>